<dbReference type="EnsemblBacteria" id="ACA40837">
    <property type="protein sequence ID" value="ACA40837"/>
    <property type="gene ID" value="Bsph_3339"/>
</dbReference>
<evidence type="ECO:0000313" key="1">
    <source>
        <dbReference type="EMBL" id="ACA40837.1"/>
    </source>
</evidence>
<proteinExistence type="predicted"/>
<accession>B1HQV0</accession>
<protein>
    <submittedName>
        <fullName evidence="1">Uncharacterized protein</fullName>
    </submittedName>
</protein>
<reference evidence="1 2" key="1">
    <citation type="journal article" date="2008" name="J. Bacteriol.">
        <title>Complete genome sequence of the mosquitocidal bacterium Bacillus sphaericus C3-41 and comparison with those of closely related Bacillus species.</title>
        <authorList>
            <person name="Hu X."/>
            <person name="Fan W."/>
            <person name="Han B."/>
            <person name="Liu H."/>
            <person name="Zheng D."/>
            <person name="Li Q."/>
            <person name="Dong W."/>
            <person name="Yan J."/>
            <person name="Gao M."/>
            <person name="Berry C."/>
            <person name="Yuan Z."/>
        </authorList>
    </citation>
    <scope>NUCLEOTIDE SEQUENCE [LARGE SCALE GENOMIC DNA]</scope>
    <source>
        <strain evidence="1 2">C3-41</strain>
    </source>
</reference>
<dbReference type="AlphaFoldDB" id="B1HQV0"/>
<sequence length="39" mass="4319">METTLEFQSVSGRMTIAKNLRNGHSASKGCFLAYYVYGS</sequence>
<dbReference type="KEGG" id="lsp:Bsph_3339"/>
<dbReference type="Proteomes" id="UP000002164">
    <property type="component" value="Chromosome"/>
</dbReference>
<name>B1HQV0_LYSSC</name>
<dbReference type="EMBL" id="CP000817">
    <property type="protein sequence ID" value="ACA40837.1"/>
    <property type="molecule type" value="Genomic_DNA"/>
</dbReference>
<dbReference type="HOGENOM" id="CLU_3312326_0_0_9"/>
<evidence type="ECO:0000313" key="2">
    <source>
        <dbReference type="Proteomes" id="UP000002164"/>
    </source>
</evidence>
<gene>
    <name evidence="1" type="ordered locus">Bsph_3339</name>
</gene>
<organism evidence="1 2">
    <name type="scientific">Lysinibacillus sphaericus (strain C3-41)</name>
    <dbReference type="NCBI Taxonomy" id="444177"/>
    <lineage>
        <taxon>Bacteria</taxon>
        <taxon>Bacillati</taxon>
        <taxon>Bacillota</taxon>
        <taxon>Bacilli</taxon>
        <taxon>Bacillales</taxon>
        <taxon>Bacillaceae</taxon>
        <taxon>Lysinibacillus</taxon>
    </lineage>
</organism>